<keyword evidence="8" id="KW-1185">Reference proteome</keyword>
<evidence type="ECO:0000313" key="7">
    <source>
        <dbReference type="EMBL" id="KAK7877754.1"/>
    </source>
</evidence>
<comment type="function">
    <text evidence="4">May be involved in photoreceptor outer segment disk morphogenesis.</text>
</comment>
<dbReference type="PANTHER" id="PTHR33958:SF1">
    <property type="entry name" value="CILIA- AND FLAGELLA-ASSOCIATED PROTEIN 418"/>
    <property type="match status" value="1"/>
</dbReference>
<evidence type="ECO:0000313" key="8">
    <source>
        <dbReference type="Proteomes" id="UP001460270"/>
    </source>
</evidence>
<evidence type="ECO:0000256" key="3">
    <source>
        <dbReference type="ARBA" id="ARBA00022490"/>
    </source>
</evidence>
<comment type="caution">
    <text evidence="7">The sequence shown here is derived from an EMBL/GenBank/DDBJ whole genome shotgun (WGS) entry which is preliminary data.</text>
</comment>
<gene>
    <name evidence="7" type="ORF">WMY93_030568</name>
</gene>
<protein>
    <recommendedName>
        <fullName evidence="5">Cilia- and flagella-associated protein 418</fullName>
    </recommendedName>
</protein>
<reference evidence="8" key="1">
    <citation type="submission" date="2024-04" db="EMBL/GenBank/DDBJ databases">
        <title>Salinicola lusitanus LLJ914,a marine bacterium isolated from the Okinawa Trough.</title>
        <authorList>
            <person name="Li J."/>
        </authorList>
    </citation>
    <scope>NUCLEOTIDE SEQUENCE [LARGE SCALE GENOMIC DNA]</scope>
</reference>
<comment type="subcellular location">
    <subcellularLocation>
        <location evidence="2">Cytoplasm</location>
    </subcellularLocation>
    <subcellularLocation>
        <location evidence="1">Photoreceptor inner segment</location>
    </subcellularLocation>
</comment>
<dbReference type="Proteomes" id="UP001460270">
    <property type="component" value="Unassembled WGS sequence"/>
</dbReference>
<dbReference type="AlphaFoldDB" id="A0AAW0MFN3"/>
<evidence type="ECO:0000256" key="6">
    <source>
        <dbReference type="SAM" id="MobiDB-lite"/>
    </source>
</evidence>
<sequence length="200" mass="22011">MGDDLDQLLDEVERKFCGKVSVSAESSEGAGEGQKHQEERRKEAVTSDCDDLDAFIDKLLEEDSGAFTPAKTESSSKGAAAVNKHSGHSGGRKCCPVFIGGSLVQSGIGTTTSKRSCDQLRCTSCDFSVLAFDDCEWDQSCDYLFFRNNVPERSKLRSKLRPRAGFRSYCCQCSWTSVNELKELKISLSLPWVCAGKHQD</sequence>
<dbReference type="EMBL" id="JBBPFD010000674">
    <property type="protein sequence ID" value="KAK7877754.1"/>
    <property type="molecule type" value="Genomic_DNA"/>
</dbReference>
<dbReference type="GO" id="GO:0005829">
    <property type="term" value="C:cytosol"/>
    <property type="evidence" value="ECO:0007669"/>
    <property type="project" value="TreeGrafter"/>
</dbReference>
<feature type="compositionally biased region" description="Low complexity" evidence="6">
    <location>
        <begin position="20"/>
        <end position="29"/>
    </location>
</feature>
<dbReference type="InterPro" id="IPR029239">
    <property type="entry name" value="CFAP418"/>
</dbReference>
<dbReference type="PANTHER" id="PTHR33958">
    <property type="entry name" value="PROTEIN C8ORF37"/>
    <property type="match status" value="1"/>
</dbReference>
<name>A0AAW0MFN3_9GOBI</name>
<evidence type="ECO:0000256" key="1">
    <source>
        <dbReference type="ARBA" id="ARBA00004437"/>
    </source>
</evidence>
<evidence type="ECO:0000256" key="2">
    <source>
        <dbReference type="ARBA" id="ARBA00004496"/>
    </source>
</evidence>
<evidence type="ECO:0000256" key="4">
    <source>
        <dbReference type="ARBA" id="ARBA00024819"/>
    </source>
</evidence>
<dbReference type="GO" id="GO:0001917">
    <property type="term" value="C:photoreceptor inner segment"/>
    <property type="evidence" value="ECO:0007669"/>
    <property type="project" value="UniProtKB-SubCell"/>
</dbReference>
<dbReference type="Pfam" id="PF14996">
    <property type="entry name" value="RMP"/>
    <property type="match status" value="1"/>
</dbReference>
<organism evidence="7 8">
    <name type="scientific">Mugilogobius chulae</name>
    <name type="common">yellowstripe goby</name>
    <dbReference type="NCBI Taxonomy" id="88201"/>
    <lineage>
        <taxon>Eukaryota</taxon>
        <taxon>Metazoa</taxon>
        <taxon>Chordata</taxon>
        <taxon>Craniata</taxon>
        <taxon>Vertebrata</taxon>
        <taxon>Euteleostomi</taxon>
        <taxon>Actinopterygii</taxon>
        <taxon>Neopterygii</taxon>
        <taxon>Teleostei</taxon>
        <taxon>Neoteleostei</taxon>
        <taxon>Acanthomorphata</taxon>
        <taxon>Gobiaria</taxon>
        <taxon>Gobiiformes</taxon>
        <taxon>Gobioidei</taxon>
        <taxon>Gobiidae</taxon>
        <taxon>Gobionellinae</taxon>
        <taxon>Mugilogobius</taxon>
    </lineage>
</organism>
<feature type="region of interest" description="Disordered" evidence="6">
    <location>
        <begin position="20"/>
        <end position="46"/>
    </location>
</feature>
<keyword evidence="3" id="KW-0963">Cytoplasm</keyword>
<accession>A0AAW0MFN3</accession>
<feature type="compositionally biased region" description="Basic and acidic residues" evidence="6">
    <location>
        <begin position="33"/>
        <end position="45"/>
    </location>
</feature>
<proteinExistence type="predicted"/>
<evidence type="ECO:0000256" key="5">
    <source>
        <dbReference type="ARBA" id="ARBA00026215"/>
    </source>
</evidence>
<feature type="region of interest" description="Disordered" evidence="6">
    <location>
        <begin position="67"/>
        <end position="90"/>
    </location>
</feature>